<dbReference type="Pfam" id="PF13516">
    <property type="entry name" value="LRR_6"/>
    <property type="match status" value="1"/>
</dbReference>
<evidence type="ECO:0000313" key="3">
    <source>
        <dbReference type="Proteomes" id="UP000636709"/>
    </source>
</evidence>
<dbReference type="GO" id="GO:0019005">
    <property type="term" value="C:SCF ubiquitin ligase complex"/>
    <property type="evidence" value="ECO:0007669"/>
    <property type="project" value="TreeGrafter"/>
</dbReference>
<dbReference type="GO" id="GO:0031146">
    <property type="term" value="P:SCF-dependent proteasomal ubiquitin-dependent protein catabolic process"/>
    <property type="evidence" value="ECO:0007669"/>
    <property type="project" value="TreeGrafter"/>
</dbReference>
<feature type="domain" description="F-box" evidence="1">
    <location>
        <begin position="1"/>
        <end position="35"/>
    </location>
</feature>
<dbReference type="PROSITE" id="PS50181">
    <property type="entry name" value="FBOX"/>
    <property type="match status" value="1"/>
</dbReference>
<dbReference type="FunFam" id="1.20.1280.50:FF:000023">
    <property type="entry name" value="F-box/LRR-repeat protein 4"/>
    <property type="match status" value="1"/>
</dbReference>
<dbReference type="InterPro" id="IPR032675">
    <property type="entry name" value="LRR_dom_sf"/>
</dbReference>
<dbReference type="Gene3D" id="3.80.10.10">
    <property type="entry name" value="Ribonuclease Inhibitor"/>
    <property type="match status" value="2"/>
</dbReference>
<organism evidence="2 3">
    <name type="scientific">Digitaria exilis</name>
    <dbReference type="NCBI Taxonomy" id="1010633"/>
    <lineage>
        <taxon>Eukaryota</taxon>
        <taxon>Viridiplantae</taxon>
        <taxon>Streptophyta</taxon>
        <taxon>Embryophyta</taxon>
        <taxon>Tracheophyta</taxon>
        <taxon>Spermatophyta</taxon>
        <taxon>Magnoliopsida</taxon>
        <taxon>Liliopsida</taxon>
        <taxon>Poales</taxon>
        <taxon>Poaceae</taxon>
        <taxon>PACMAD clade</taxon>
        <taxon>Panicoideae</taxon>
        <taxon>Panicodae</taxon>
        <taxon>Paniceae</taxon>
        <taxon>Anthephorinae</taxon>
        <taxon>Digitaria</taxon>
    </lineage>
</organism>
<dbReference type="Gene3D" id="1.20.1280.50">
    <property type="match status" value="1"/>
</dbReference>
<dbReference type="EMBL" id="JACEFO010001754">
    <property type="protein sequence ID" value="KAF8710064.1"/>
    <property type="molecule type" value="Genomic_DNA"/>
</dbReference>
<accession>A0A835C4C7</accession>
<dbReference type="InterPro" id="IPR001611">
    <property type="entry name" value="Leu-rich_rpt"/>
</dbReference>
<dbReference type="PANTHER" id="PTHR13318:SF216">
    <property type="entry name" value="F-BOX DOMAIN CONTAINING PROTEIN"/>
    <property type="match status" value="1"/>
</dbReference>
<evidence type="ECO:0000259" key="1">
    <source>
        <dbReference type="PROSITE" id="PS50181"/>
    </source>
</evidence>
<dbReference type="SMART" id="SM00367">
    <property type="entry name" value="LRR_CC"/>
    <property type="match status" value="6"/>
</dbReference>
<dbReference type="InterPro" id="IPR001810">
    <property type="entry name" value="F-box_dom"/>
</dbReference>
<reference evidence="2" key="1">
    <citation type="submission" date="2020-07" db="EMBL/GenBank/DDBJ databases">
        <title>Genome sequence and genetic diversity analysis of an under-domesticated orphan crop, white fonio (Digitaria exilis).</title>
        <authorList>
            <person name="Bennetzen J.L."/>
            <person name="Chen S."/>
            <person name="Ma X."/>
            <person name="Wang X."/>
            <person name="Yssel A.E.J."/>
            <person name="Chaluvadi S.R."/>
            <person name="Johnson M."/>
            <person name="Gangashetty P."/>
            <person name="Hamidou F."/>
            <person name="Sanogo M.D."/>
            <person name="Zwaenepoel A."/>
            <person name="Wallace J."/>
            <person name="Van De Peer Y."/>
            <person name="Van Deynze A."/>
        </authorList>
    </citation>
    <scope>NUCLEOTIDE SEQUENCE</scope>
    <source>
        <tissue evidence="2">Leaves</tissue>
    </source>
</reference>
<dbReference type="AlphaFoldDB" id="A0A835C4C7"/>
<protein>
    <recommendedName>
        <fullName evidence="1">F-box domain-containing protein</fullName>
    </recommendedName>
</protein>
<gene>
    <name evidence="2" type="ORF">HU200_029792</name>
</gene>
<dbReference type="CDD" id="cd22159">
    <property type="entry name" value="F-box_AtTIR1-like"/>
    <property type="match status" value="1"/>
</dbReference>
<dbReference type="Pfam" id="PF00646">
    <property type="entry name" value="F-box"/>
    <property type="match status" value="1"/>
</dbReference>
<proteinExistence type="predicted"/>
<comment type="caution">
    <text evidence="2">The sequence shown here is derived from an EMBL/GenBank/DDBJ whole genome shotgun (WGS) entry which is preliminary data.</text>
</comment>
<evidence type="ECO:0000313" key="2">
    <source>
        <dbReference type="EMBL" id="KAF8710064.1"/>
    </source>
</evidence>
<dbReference type="SUPFAM" id="SSF52047">
    <property type="entry name" value="RNI-like"/>
    <property type="match status" value="1"/>
</dbReference>
<dbReference type="OrthoDB" id="595131at2759"/>
<dbReference type="Proteomes" id="UP000636709">
    <property type="component" value="Unassembled WGS sequence"/>
</dbReference>
<dbReference type="InterPro" id="IPR006553">
    <property type="entry name" value="Leu-rich_rpt_Cys-con_subtyp"/>
</dbReference>
<keyword evidence="3" id="KW-1185">Reference proteome</keyword>
<sequence length="477" mass="53373">MDNLPDAILSKITKRLTRTSDLNSFSLVSKRFYKVEAEQRDAICVGCGLSPVTSALSSLCSRFPNLCKMEFNYYRWKPDHGIQLDNQGLHVLSSFCPSLVHLTLSHCLCIDDTGLGFLACFNKLMSLTLNTVPEISSGGLLSVAVGCKRLTAFTLTDCKKVTSAEWLECLGRVGSLEELTVKYCKGISQYDFLKFGPGWMKLQKFVIQIKGFHNKYEPCDPSYTPHRQYRYDFCCDNLKDLNLARIVTVPEIGLGCLLSKCNALENLGLYYVLGQSDNDIITVSHNCKNLRSISLRLEPFYNERPEGMVFSTPLTDDSLKALALRCPKLQAVELTFAACCQYYPEEIGFTQEGVVNFIQSCPIRDLVLSAANFFDDEGMKVLSSAQYLETLELMDCVQITNDGMHFLVRAPCLINLTLRQCDGFTDHGVTEVCRARNLESLIIEGCSRVSLKAVQDAAKIVQFKEGYPGLSGLNRFF</sequence>
<name>A0A835C4C7_9POAL</name>
<dbReference type="PANTHER" id="PTHR13318">
    <property type="entry name" value="PARTNER OF PAIRED, ISOFORM B-RELATED"/>
    <property type="match status" value="1"/>
</dbReference>
<dbReference type="FunFam" id="3.80.10.10:FF:000690">
    <property type="entry name" value="F-box/LRR-repeat protein 14"/>
    <property type="match status" value="1"/>
</dbReference>